<dbReference type="GO" id="GO:0005829">
    <property type="term" value="C:cytosol"/>
    <property type="evidence" value="ECO:0007669"/>
    <property type="project" value="TreeGrafter"/>
</dbReference>
<evidence type="ECO:0000256" key="4">
    <source>
        <dbReference type="ARBA" id="ARBA00022833"/>
    </source>
</evidence>
<dbReference type="RefSeq" id="WP_092813180.1">
    <property type="nucleotide sequence ID" value="NZ_FMVW01000005.1"/>
</dbReference>
<proteinExistence type="inferred from homology"/>
<evidence type="ECO:0000313" key="11">
    <source>
        <dbReference type="Proteomes" id="UP000199347"/>
    </source>
</evidence>
<dbReference type="Pfam" id="PF00749">
    <property type="entry name" value="tRNA-synt_1c"/>
    <property type="match status" value="1"/>
</dbReference>
<dbReference type="Proteomes" id="UP000199347">
    <property type="component" value="Unassembled WGS sequence"/>
</dbReference>
<dbReference type="InterPro" id="IPR049940">
    <property type="entry name" value="GluQ/Sye"/>
</dbReference>
<protein>
    <submittedName>
        <fullName evidence="10">Glutamyl-Q tRNA(Asp) synthetase</fullName>
    </submittedName>
</protein>
<keyword evidence="4" id="KW-0862">Zinc</keyword>
<dbReference type="PROSITE" id="PS00178">
    <property type="entry name" value="AA_TRNA_LIGASE_I"/>
    <property type="match status" value="1"/>
</dbReference>
<dbReference type="InterPro" id="IPR020058">
    <property type="entry name" value="Glu/Gln-tRNA-synth_Ib_cat-dom"/>
</dbReference>
<dbReference type="PANTHER" id="PTHR43311:SF1">
    <property type="entry name" value="GLUTAMYL-Q TRNA(ASP) SYNTHETASE"/>
    <property type="match status" value="1"/>
</dbReference>
<keyword evidence="1 7" id="KW-0436">Ligase</keyword>
<keyword evidence="3 7" id="KW-0547">Nucleotide-binding</keyword>
<evidence type="ECO:0000256" key="8">
    <source>
        <dbReference type="SAM" id="MobiDB-lite"/>
    </source>
</evidence>
<dbReference type="STRING" id="1120955.SAMN03080610_02407"/>
<evidence type="ECO:0000256" key="5">
    <source>
        <dbReference type="ARBA" id="ARBA00022840"/>
    </source>
</evidence>
<reference evidence="10 11" key="1">
    <citation type="submission" date="2016-10" db="EMBL/GenBank/DDBJ databases">
        <authorList>
            <person name="de Groot N.N."/>
        </authorList>
    </citation>
    <scope>NUCLEOTIDE SEQUENCE [LARGE SCALE GENOMIC DNA]</scope>
    <source>
        <strain evidence="10 11">DSM 2698</strain>
    </source>
</reference>
<dbReference type="GO" id="GO:0006424">
    <property type="term" value="P:glutamyl-tRNA aminoacylation"/>
    <property type="evidence" value="ECO:0007669"/>
    <property type="project" value="TreeGrafter"/>
</dbReference>
<dbReference type="InterPro" id="IPR001412">
    <property type="entry name" value="aa-tRNA-synth_I_CS"/>
</dbReference>
<sequence>MNRAPEKPVFRFAPSPNGYLHLGHAYSALLNERAARAAGGRLLLRMEDIDYTRARPEFTDAIFDDLAWLGIAFEQPILCQSHRFPAYAGALAALDRLGLLYPAFLSRSEIRGAISEKEKTGHTWPRDPDGAPHYPGLERDWSSQMRADRIATGAPYALRLDMRRALAGLEPLAWQELDLETGETTRVSAHPSTWGDVILARKDVPASYHLAVTLDDAYQGVTHVVRGADLEAATSVHRLLQVLLGLPAPLYHHHRLILDKEGRKLAKSAGSTALADLRETGATPDDIRRSLGFAPPAAASVA</sequence>
<dbReference type="InterPro" id="IPR000924">
    <property type="entry name" value="Glu/Gln-tRNA-synth"/>
</dbReference>
<gene>
    <name evidence="10" type="ORF">SAMN03080610_02407</name>
</gene>
<keyword evidence="5 7" id="KW-0067">ATP-binding</keyword>
<dbReference type="PANTHER" id="PTHR43311">
    <property type="entry name" value="GLUTAMATE--TRNA LIGASE"/>
    <property type="match status" value="1"/>
</dbReference>
<evidence type="ECO:0000313" key="10">
    <source>
        <dbReference type="EMBL" id="SCZ39143.1"/>
    </source>
</evidence>
<dbReference type="AlphaFoldDB" id="A0A1G5NP05"/>
<evidence type="ECO:0000256" key="1">
    <source>
        <dbReference type="ARBA" id="ARBA00022598"/>
    </source>
</evidence>
<keyword evidence="11" id="KW-1185">Reference proteome</keyword>
<dbReference type="GO" id="GO:0004818">
    <property type="term" value="F:glutamate-tRNA ligase activity"/>
    <property type="evidence" value="ECO:0007669"/>
    <property type="project" value="TreeGrafter"/>
</dbReference>
<accession>A0A1G5NP05</accession>
<dbReference type="NCBIfam" id="NF004315">
    <property type="entry name" value="PRK05710.1-4"/>
    <property type="match status" value="1"/>
</dbReference>
<organism evidence="10 11">
    <name type="scientific">Afifella marina DSM 2698</name>
    <dbReference type="NCBI Taxonomy" id="1120955"/>
    <lineage>
        <taxon>Bacteria</taxon>
        <taxon>Pseudomonadati</taxon>
        <taxon>Pseudomonadota</taxon>
        <taxon>Alphaproteobacteria</taxon>
        <taxon>Hyphomicrobiales</taxon>
        <taxon>Afifellaceae</taxon>
        <taxon>Afifella</taxon>
    </lineage>
</organism>
<dbReference type="GO" id="GO:0005524">
    <property type="term" value="F:ATP binding"/>
    <property type="evidence" value="ECO:0007669"/>
    <property type="project" value="UniProtKB-KW"/>
</dbReference>
<evidence type="ECO:0000256" key="6">
    <source>
        <dbReference type="ARBA" id="ARBA00023146"/>
    </source>
</evidence>
<dbReference type="SUPFAM" id="SSF52374">
    <property type="entry name" value="Nucleotidylyl transferase"/>
    <property type="match status" value="1"/>
</dbReference>
<name>A0A1G5NP05_AFIMA</name>
<comment type="similarity">
    <text evidence="7">Belongs to the class-I aminoacyl-tRNA synthetase family.</text>
</comment>
<dbReference type="OrthoDB" id="9807503at2"/>
<feature type="domain" description="Glutamyl/glutaminyl-tRNA synthetase class Ib catalytic" evidence="9">
    <location>
        <begin position="10"/>
        <end position="283"/>
    </location>
</feature>
<keyword evidence="6 7" id="KW-0030">Aminoacyl-tRNA synthetase</keyword>
<feature type="region of interest" description="Disordered" evidence="8">
    <location>
        <begin position="117"/>
        <end position="137"/>
    </location>
</feature>
<evidence type="ECO:0000256" key="3">
    <source>
        <dbReference type="ARBA" id="ARBA00022741"/>
    </source>
</evidence>
<dbReference type="InterPro" id="IPR014729">
    <property type="entry name" value="Rossmann-like_a/b/a_fold"/>
</dbReference>
<evidence type="ECO:0000256" key="2">
    <source>
        <dbReference type="ARBA" id="ARBA00022723"/>
    </source>
</evidence>
<evidence type="ECO:0000256" key="7">
    <source>
        <dbReference type="RuleBase" id="RU363037"/>
    </source>
</evidence>
<keyword evidence="7" id="KW-0648">Protein biosynthesis</keyword>
<dbReference type="PRINTS" id="PR00987">
    <property type="entry name" value="TRNASYNTHGLU"/>
</dbReference>
<keyword evidence="2" id="KW-0479">Metal-binding</keyword>
<evidence type="ECO:0000259" key="9">
    <source>
        <dbReference type="Pfam" id="PF00749"/>
    </source>
</evidence>
<dbReference type="EMBL" id="FMVW01000005">
    <property type="protein sequence ID" value="SCZ39143.1"/>
    <property type="molecule type" value="Genomic_DNA"/>
</dbReference>
<dbReference type="Gene3D" id="3.40.50.620">
    <property type="entry name" value="HUPs"/>
    <property type="match status" value="1"/>
</dbReference>